<evidence type="ECO:0008006" key="3">
    <source>
        <dbReference type="Google" id="ProtNLM"/>
    </source>
</evidence>
<evidence type="ECO:0000313" key="1">
    <source>
        <dbReference type="EMBL" id="WQB99538.1"/>
    </source>
</evidence>
<sequence>MNLTIKDLAHDIALAGVPVETARNRISSYAQNGLIHGRRDGPNTSPNRYKPADAAIAIMLSALQDCGVADLDLQGDVVVATYLGMERCLAGLAKGESWCLVVDVYRGALGRFLNVNLVRHGQPASQPIPLTPRGAIVIVLDEMLSPVVRRLHPPKGAH</sequence>
<gene>
    <name evidence="1" type="ORF">U0R22_003719</name>
</gene>
<name>A0ABZ0VRN0_9HYPH</name>
<evidence type="ECO:0000313" key="2">
    <source>
        <dbReference type="Proteomes" id="UP001322481"/>
    </source>
</evidence>
<dbReference type="EMBL" id="CP139858">
    <property type="protein sequence ID" value="WQB99538.1"/>
    <property type="molecule type" value="Genomic_DNA"/>
</dbReference>
<dbReference type="Proteomes" id="UP001322481">
    <property type="component" value="Chromosome"/>
</dbReference>
<keyword evidence="2" id="KW-1185">Reference proteome</keyword>
<reference evidence="1 2" key="1">
    <citation type="submission" date="2023-11" db="EMBL/GenBank/DDBJ databases">
        <authorList>
            <person name="Panchal A.K."/>
            <person name="Meaney J.S."/>
            <person name="Karas B.J."/>
            <person name="diCenzo G.C."/>
        </authorList>
    </citation>
    <scope>NUCLEOTIDE SEQUENCE [LARGE SCALE GENOMIC DNA]</scope>
    <source>
        <strain evidence="1 2">NZP2235</strain>
    </source>
</reference>
<accession>A0ABZ0VRN0</accession>
<organism evidence="1 2">
    <name type="scientific">Mesorhizobium huakuii</name>
    <dbReference type="NCBI Taxonomy" id="28104"/>
    <lineage>
        <taxon>Bacteria</taxon>
        <taxon>Pseudomonadati</taxon>
        <taxon>Pseudomonadota</taxon>
        <taxon>Alphaproteobacteria</taxon>
        <taxon>Hyphomicrobiales</taxon>
        <taxon>Phyllobacteriaceae</taxon>
        <taxon>Mesorhizobium</taxon>
    </lineage>
</organism>
<proteinExistence type="predicted"/>
<protein>
    <recommendedName>
        <fullName evidence="3">MerR family transcriptional regulator</fullName>
    </recommendedName>
</protein>
<dbReference type="RefSeq" id="WP_322414331.1">
    <property type="nucleotide sequence ID" value="NZ_CP139858.1"/>
</dbReference>